<sequence length="295" mass="33931">MLPDDNELPVSTYQAKKLMCPMGMEIERIHACPNDCMLYRNDNADLHSCITCGTSRYKRKNPTKENNNMRMSGPPAKVLWYLPIIPRLKRLFANAKDAKLMRWHAEERTIDDKIRHVADSPQWRNINSKFEEFGVTSIGIPKSRHEGRLVGYGMIGLKWVTPNKEDLHLAHFTVLQHMTIIAPYVNEHKRYIEMSNSGKSKRWLITEHNKTFSQWLKDKVKASYGVNNVDQAVVHLANGPEHVVATYQAYDINGYTFYTNQQDKKSTLQNSGVTLETLLTSEPFPMIVAKHLESS</sequence>
<accession>A0AAU9NWE3</accession>
<dbReference type="EMBL" id="CAKMRJ010005412">
    <property type="protein sequence ID" value="CAH1442271.1"/>
    <property type="molecule type" value="Genomic_DNA"/>
</dbReference>
<reference evidence="1 2" key="1">
    <citation type="submission" date="2022-01" db="EMBL/GenBank/DDBJ databases">
        <authorList>
            <person name="Xiong W."/>
            <person name="Schranz E."/>
        </authorList>
    </citation>
    <scope>NUCLEOTIDE SEQUENCE [LARGE SCALE GENOMIC DNA]</scope>
</reference>
<evidence type="ECO:0000313" key="1">
    <source>
        <dbReference type="EMBL" id="CAH1442271.1"/>
    </source>
</evidence>
<evidence type="ECO:0000313" key="2">
    <source>
        <dbReference type="Proteomes" id="UP001157418"/>
    </source>
</evidence>
<dbReference type="PANTHER" id="PTHR10775">
    <property type="entry name" value="OS08G0208400 PROTEIN"/>
    <property type="match status" value="1"/>
</dbReference>
<dbReference type="AlphaFoldDB" id="A0AAU9NWE3"/>
<name>A0AAU9NWE3_9ASTR</name>
<organism evidence="1 2">
    <name type="scientific">Lactuca virosa</name>
    <dbReference type="NCBI Taxonomy" id="75947"/>
    <lineage>
        <taxon>Eukaryota</taxon>
        <taxon>Viridiplantae</taxon>
        <taxon>Streptophyta</taxon>
        <taxon>Embryophyta</taxon>
        <taxon>Tracheophyta</taxon>
        <taxon>Spermatophyta</taxon>
        <taxon>Magnoliopsida</taxon>
        <taxon>eudicotyledons</taxon>
        <taxon>Gunneridae</taxon>
        <taxon>Pentapetalae</taxon>
        <taxon>asterids</taxon>
        <taxon>campanulids</taxon>
        <taxon>Asterales</taxon>
        <taxon>Asteraceae</taxon>
        <taxon>Cichorioideae</taxon>
        <taxon>Cichorieae</taxon>
        <taxon>Lactucinae</taxon>
        <taxon>Lactuca</taxon>
    </lineage>
</organism>
<dbReference type="Proteomes" id="UP001157418">
    <property type="component" value="Unassembled WGS sequence"/>
</dbReference>
<gene>
    <name evidence="1" type="ORF">LVIROSA_LOCUS28270</name>
</gene>
<comment type="caution">
    <text evidence="1">The sequence shown here is derived from an EMBL/GenBank/DDBJ whole genome shotgun (WGS) entry which is preliminary data.</text>
</comment>
<proteinExistence type="predicted"/>
<dbReference type="PANTHER" id="PTHR10775:SF182">
    <property type="entry name" value="TRANSPOSON, EN_SPM-LIKE, TRANSPOSASE-ASSOCIATED DOMAIN PROTEIN-RELATED"/>
    <property type="match status" value="1"/>
</dbReference>
<protein>
    <submittedName>
        <fullName evidence="1">Uncharacterized protein</fullName>
    </submittedName>
</protein>
<keyword evidence="2" id="KW-1185">Reference proteome</keyword>